<accession>A0A2W4J659</accession>
<dbReference type="EMBL" id="QGUI01000641">
    <property type="protein sequence ID" value="PZM93688.1"/>
    <property type="molecule type" value="Genomic_DNA"/>
</dbReference>
<evidence type="ECO:0000256" key="1">
    <source>
        <dbReference type="SAM" id="Phobius"/>
    </source>
</evidence>
<reference evidence="2" key="1">
    <citation type="submission" date="2018-05" db="EMBL/GenBank/DDBJ databases">
        <authorList>
            <person name="Lanie J.A."/>
            <person name="Ng W.-L."/>
            <person name="Kazmierczak K.M."/>
            <person name="Andrzejewski T.M."/>
            <person name="Davidsen T.M."/>
            <person name="Wayne K.J."/>
            <person name="Tettelin H."/>
            <person name="Glass J.I."/>
            <person name="Rusch D."/>
            <person name="Podicherti R."/>
            <person name="Tsui H.-C.T."/>
            <person name="Winkler M.E."/>
        </authorList>
    </citation>
    <scope>NUCLEOTIDE SEQUENCE</scope>
    <source>
        <strain evidence="2">ZC4RG45</strain>
    </source>
</reference>
<gene>
    <name evidence="2" type="ORF">DIU77_15065</name>
</gene>
<comment type="caution">
    <text evidence="2">The sequence shown here is derived from an EMBL/GenBank/DDBJ whole genome shotgun (WGS) entry which is preliminary data.</text>
</comment>
<organism evidence="2">
    <name type="scientific">Thermocrispum agreste</name>
    <dbReference type="NCBI Taxonomy" id="37925"/>
    <lineage>
        <taxon>Bacteria</taxon>
        <taxon>Bacillati</taxon>
        <taxon>Actinomycetota</taxon>
        <taxon>Actinomycetes</taxon>
        <taxon>Pseudonocardiales</taxon>
        <taxon>Pseudonocardiaceae</taxon>
        <taxon>Thermocrispum</taxon>
    </lineage>
</organism>
<keyword evidence="1" id="KW-0812">Transmembrane</keyword>
<proteinExistence type="predicted"/>
<sequence>MEVIMWLHWVPLFVLIALIVVRVLVNLEDRPGAAESTALSATRGGAAVGKLRSAPPAAMSKLRSAARAVRNGSGEPGSTVLRRCSVACRASTFLSARCTASKRCPGPAR</sequence>
<feature type="transmembrane region" description="Helical" evidence="1">
    <location>
        <begin position="6"/>
        <end position="25"/>
    </location>
</feature>
<name>A0A2W4J659_9PSEU</name>
<protein>
    <submittedName>
        <fullName evidence="2">Uncharacterized protein</fullName>
    </submittedName>
</protein>
<keyword evidence="1" id="KW-1133">Transmembrane helix</keyword>
<evidence type="ECO:0000313" key="2">
    <source>
        <dbReference type="EMBL" id="PZM93688.1"/>
    </source>
</evidence>
<dbReference type="AlphaFoldDB" id="A0A2W4J659"/>
<keyword evidence="1" id="KW-0472">Membrane</keyword>